<dbReference type="EMBL" id="LNQR01000057">
    <property type="protein sequence ID" value="KWT86064.1"/>
    <property type="molecule type" value="Genomic_DNA"/>
</dbReference>
<dbReference type="Gene3D" id="1.10.3480.10">
    <property type="entry name" value="TorD-like"/>
    <property type="match status" value="1"/>
</dbReference>
<dbReference type="SUPFAM" id="SSF89155">
    <property type="entry name" value="TorD-like"/>
    <property type="match status" value="1"/>
</dbReference>
<name>A0ABR5SFJ2_9BACT</name>
<evidence type="ECO:0000313" key="3">
    <source>
        <dbReference type="Proteomes" id="UP000060487"/>
    </source>
</evidence>
<proteinExistence type="predicted"/>
<reference evidence="2 3" key="1">
    <citation type="submission" date="2015-11" db="EMBL/GenBank/DDBJ databases">
        <authorList>
            <person name="Lin W."/>
        </authorList>
    </citation>
    <scope>NUCLEOTIDE SEQUENCE [LARGE SCALE GENOMIC DNA]</scope>
    <source>
        <strain evidence="2 3">HCH-1</strain>
    </source>
</reference>
<accession>A0ABR5SFJ2</accession>
<gene>
    <name evidence="2" type="ORF">ASN18_1551</name>
</gene>
<organism evidence="2 3">
    <name type="scientific">Candidatus Magnetominusculus xianensis</name>
    <dbReference type="NCBI Taxonomy" id="1748249"/>
    <lineage>
        <taxon>Bacteria</taxon>
        <taxon>Pseudomonadati</taxon>
        <taxon>Nitrospirota</taxon>
        <taxon>Nitrospiria</taxon>
        <taxon>Nitrospirales</taxon>
        <taxon>Nitrospiraceae</taxon>
        <taxon>Candidatus Magnetominusculus</taxon>
    </lineage>
</organism>
<dbReference type="InterPro" id="IPR020945">
    <property type="entry name" value="DMSO/NO3_reduct_chaperone"/>
</dbReference>
<dbReference type="InterPro" id="IPR036411">
    <property type="entry name" value="TorD-like_sf"/>
</dbReference>
<comment type="caution">
    <text evidence="2">The sequence shown here is derived from an EMBL/GenBank/DDBJ whole genome shotgun (WGS) entry which is preliminary data.</text>
</comment>
<dbReference type="InterPro" id="IPR050289">
    <property type="entry name" value="TorD/DmsD_chaperones"/>
</dbReference>
<dbReference type="RefSeq" id="WP_085052174.1">
    <property type="nucleotide sequence ID" value="NZ_LNQR01000057.1"/>
</dbReference>
<keyword evidence="3" id="KW-1185">Reference proteome</keyword>
<dbReference type="Proteomes" id="UP000060487">
    <property type="component" value="Unassembled WGS sequence"/>
</dbReference>
<sequence>MGRSVGEIVMEELVYLYKLASLGLTYPNEAHWSAIERIVSEREALFEGETLDMVSDFTGQFNGVSIGDVRSDYLTFFDLGGQISPYETEYLTEKISRKPFELADIAGFYRAFGLSVNQSSDDKEMVDHISVELEFMALLTSKEIYAIETNSKEHEEIVVDAKGKFLKDHLARWGFFYCRQLESLEGGGLYKSLGKIVEAVLTLECERYGLDKTVYNKDLTREALNGVRSDTLACGPLSGEV</sequence>
<dbReference type="Pfam" id="PF02613">
    <property type="entry name" value="Nitrate_red_del"/>
    <property type="match status" value="1"/>
</dbReference>
<dbReference type="PANTHER" id="PTHR34227">
    <property type="entry name" value="CHAPERONE PROTEIN YCDY"/>
    <property type="match status" value="1"/>
</dbReference>
<dbReference type="PANTHER" id="PTHR34227:SF1">
    <property type="entry name" value="DIMETHYL SULFOXIDE REDUCTASE CHAPERONE-RELATED"/>
    <property type="match status" value="1"/>
</dbReference>
<evidence type="ECO:0000256" key="1">
    <source>
        <dbReference type="ARBA" id="ARBA00023186"/>
    </source>
</evidence>
<evidence type="ECO:0000313" key="2">
    <source>
        <dbReference type="EMBL" id="KWT86064.1"/>
    </source>
</evidence>
<protein>
    <submittedName>
        <fullName evidence="2">Chaperone protein TorD</fullName>
    </submittedName>
</protein>
<keyword evidence="1" id="KW-0143">Chaperone</keyword>